<comment type="similarity">
    <text evidence="2">Belongs to the TFIIF alpha subunit family.</text>
</comment>
<dbReference type="GO" id="GO:0001096">
    <property type="term" value="F:TFIIF-class transcription factor complex binding"/>
    <property type="evidence" value="ECO:0007669"/>
    <property type="project" value="TreeGrafter"/>
</dbReference>
<dbReference type="GO" id="GO:0003677">
    <property type="term" value="F:DNA binding"/>
    <property type="evidence" value="ECO:0007669"/>
    <property type="project" value="UniProtKB-KW"/>
</dbReference>
<dbReference type="VEuPathDB" id="FungiDB:MFRU_009g01300"/>
<comment type="subcellular location">
    <subcellularLocation>
        <location evidence="1">Nucleus</location>
    </subcellularLocation>
</comment>
<dbReference type="EMBL" id="VICG01000001">
    <property type="protein sequence ID" value="KAA8576198.1"/>
    <property type="molecule type" value="Genomic_DNA"/>
</dbReference>
<dbReference type="GO" id="GO:0032968">
    <property type="term" value="P:positive regulation of transcription elongation by RNA polymerase II"/>
    <property type="evidence" value="ECO:0007669"/>
    <property type="project" value="InterPro"/>
</dbReference>
<keyword evidence="3" id="KW-0805">Transcription regulation</keyword>
<dbReference type="AlphaFoldDB" id="A0A5M9K328"/>
<keyword evidence="6" id="KW-0539">Nucleus</keyword>
<evidence type="ECO:0000256" key="3">
    <source>
        <dbReference type="ARBA" id="ARBA00023015"/>
    </source>
</evidence>
<keyword evidence="5" id="KW-0804">Transcription</keyword>
<feature type="compositionally biased region" description="Polar residues" evidence="7">
    <location>
        <begin position="57"/>
        <end position="67"/>
    </location>
</feature>
<dbReference type="PANTHER" id="PTHR13011:SF0">
    <property type="entry name" value="GENERAL TRANSCRIPTION FACTOR IIF SUBUNIT 1"/>
    <property type="match status" value="1"/>
</dbReference>
<evidence type="ECO:0000256" key="7">
    <source>
        <dbReference type="SAM" id="MobiDB-lite"/>
    </source>
</evidence>
<gene>
    <name evidence="8" type="ORF">EYC84_006352</name>
</gene>
<organism evidence="8 9">
    <name type="scientific">Monilinia fructicola</name>
    <name type="common">Brown rot fungus</name>
    <name type="synonym">Ciboria fructicola</name>
    <dbReference type="NCBI Taxonomy" id="38448"/>
    <lineage>
        <taxon>Eukaryota</taxon>
        <taxon>Fungi</taxon>
        <taxon>Dikarya</taxon>
        <taxon>Ascomycota</taxon>
        <taxon>Pezizomycotina</taxon>
        <taxon>Leotiomycetes</taxon>
        <taxon>Helotiales</taxon>
        <taxon>Sclerotiniaceae</taxon>
        <taxon>Monilinia</taxon>
    </lineage>
</organism>
<dbReference type="GO" id="GO:0006367">
    <property type="term" value="P:transcription initiation at RNA polymerase II promoter"/>
    <property type="evidence" value="ECO:0007669"/>
    <property type="project" value="InterPro"/>
</dbReference>
<dbReference type="GO" id="GO:0005674">
    <property type="term" value="C:transcription factor TFIIF complex"/>
    <property type="evidence" value="ECO:0007669"/>
    <property type="project" value="TreeGrafter"/>
</dbReference>
<keyword evidence="4" id="KW-0238">DNA-binding</keyword>
<dbReference type="PANTHER" id="PTHR13011">
    <property type="entry name" value="TFIIF-ALPHA"/>
    <property type="match status" value="1"/>
</dbReference>
<evidence type="ECO:0000256" key="2">
    <source>
        <dbReference type="ARBA" id="ARBA00005249"/>
    </source>
</evidence>
<comment type="caution">
    <text evidence="8">The sequence shown here is derived from an EMBL/GenBank/DDBJ whole genome shotgun (WGS) entry which is preliminary data.</text>
</comment>
<dbReference type="InterPro" id="IPR011039">
    <property type="entry name" value="TFIIF_interaction"/>
</dbReference>
<keyword evidence="9" id="KW-1185">Reference proteome</keyword>
<evidence type="ECO:0000256" key="6">
    <source>
        <dbReference type="ARBA" id="ARBA00023242"/>
    </source>
</evidence>
<dbReference type="Proteomes" id="UP000322873">
    <property type="component" value="Unassembled WGS sequence"/>
</dbReference>
<proteinExistence type="inferred from homology"/>
<feature type="region of interest" description="Disordered" evidence="7">
    <location>
        <begin position="47"/>
        <end position="67"/>
    </location>
</feature>
<protein>
    <submittedName>
        <fullName evidence="8">Uncharacterized protein</fullName>
    </submittedName>
</protein>
<evidence type="ECO:0000313" key="8">
    <source>
        <dbReference type="EMBL" id="KAA8576198.1"/>
    </source>
</evidence>
<evidence type="ECO:0000256" key="5">
    <source>
        <dbReference type="ARBA" id="ARBA00023163"/>
    </source>
</evidence>
<reference evidence="8 9" key="1">
    <citation type="submission" date="2019-06" db="EMBL/GenBank/DDBJ databases">
        <title>Genome Sequence of the Brown Rot Fungal Pathogen Monilinia fructicola.</title>
        <authorList>
            <person name="De Miccolis Angelini R.M."/>
            <person name="Landi L."/>
            <person name="Abate D."/>
            <person name="Pollastro S."/>
            <person name="Romanazzi G."/>
            <person name="Faretra F."/>
        </authorList>
    </citation>
    <scope>NUCLEOTIDE SEQUENCE [LARGE SCALE GENOMIC DNA]</scope>
    <source>
        <strain evidence="8 9">Mfrc123</strain>
    </source>
</reference>
<name>A0A5M9K328_MONFR</name>
<accession>A0A5M9K328</accession>
<dbReference type="InterPro" id="IPR008851">
    <property type="entry name" value="TFIIF-alpha"/>
</dbReference>
<evidence type="ECO:0000256" key="1">
    <source>
        <dbReference type="ARBA" id="ARBA00004123"/>
    </source>
</evidence>
<evidence type="ECO:0000256" key="4">
    <source>
        <dbReference type="ARBA" id="ARBA00023125"/>
    </source>
</evidence>
<evidence type="ECO:0000313" key="9">
    <source>
        <dbReference type="Proteomes" id="UP000322873"/>
    </source>
</evidence>
<sequence>MSLRDQFLFIAETLDNQPAGKAVKDEDTVMEDSVDSKERERLEILRAEKESTKGCRSRTNSSHGNNATALAARKAQSFRNEKTTQVHRLDKTAEQKKESDLRYEEALPWHLEDADNKIPGLGSAFKMIPVEKWYKFTSKNKFNTLTIDEAEALLNKKTKESSGP</sequence>
<dbReference type="SUPFAM" id="SSF50916">
    <property type="entry name" value="Rap30/74 interaction domains"/>
    <property type="match status" value="1"/>
</dbReference>
<dbReference type="GO" id="GO:0016251">
    <property type="term" value="F:RNA polymerase II general transcription initiation factor activity"/>
    <property type="evidence" value="ECO:0007669"/>
    <property type="project" value="TreeGrafter"/>
</dbReference>